<comment type="pathway">
    <text evidence="1 5">Purine metabolism; urate degradation; (S)-allantoin from urate: step 1/3.</text>
</comment>
<evidence type="ECO:0000256" key="4">
    <source>
        <dbReference type="ARBA" id="ARBA00023002"/>
    </source>
</evidence>
<evidence type="ECO:0000256" key="2">
    <source>
        <dbReference type="ARBA" id="ARBA00009760"/>
    </source>
</evidence>
<gene>
    <name evidence="7" type="primary">pucL</name>
    <name evidence="7" type="ORF">RPMA_21015</name>
</gene>
<accession>A0ABX8ACM0</accession>
<sequence>MVRSPVTSFWRLRVPLIKNRYGKGRVRIMRVHRDGDKQEVSQLSLKVMLEGDFGRAFTDGDNATSTSTDTMKNIVNVVARENTGLQTEPFCEVLARRFLDLYPQVVSVSITAHETKWARLSIDGVPHPHSFIRDDNGKPFVELVATRSGVTMRSGLDTFTFMKSTQSGWEGYYTDQYSTIQPTNDRICATSMVASWAWSGKPIDYAATNAKILDVLLREFATTYSPSVQNSLYRMGEKALAAVPEISEISMACPNLHFIPLNLSAFGLDNNNDVFLPTEEPHGQIECTVGRG</sequence>
<organism evidence="7 8">
    <name type="scientific">Tardiphaga alba</name>
    <dbReference type="NCBI Taxonomy" id="340268"/>
    <lineage>
        <taxon>Bacteria</taxon>
        <taxon>Pseudomonadati</taxon>
        <taxon>Pseudomonadota</taxon>
        <taxon>Alphaproteobacteria</taxon>
        <taxon>Hyphomicrobiales</taxon>
        <taxon>Nitrobacteraceae</taxon>
        <taxon>Tardiphaga</taxon>
    </lineage>
</organism>
<evidence type="ECO:0000256" key="5">
    <source>
        <dbReference type="PIRNR" id="PIRNR000241"/>
    </source>
</evidence>
<dbReference type="SUPFAM" id="SSF55620">
    <property type="entry name" value="Tetrahydrobiopterin biosynthesis enzymes-like"/>
    <property type="match status" value="2"/>
</dbReference>
<reference evidence="7 8" key="1">
    <citation type="submission" date="2019-02" db="EMBL/GenBank/DDBJ databases">
        <title>Emended description of the genus Rhodopseudomonas and description of Rhodopseudomonas albus sp. nov., a non-phototrophic, heavy-metal-tolerant bacterium isolated from garden soil.</title>
        <authorList>
            <person name="Bao Z."/>
            <person name="Cao W.W."/>
            <person name="Sato Y."/>
            <person name="Nishizawa T."/>
            <person name="Zhao J."/>
            <person name="Guo Y."/>
            <person name="Ohta H."/>
        </authorList>
    </citation>
    <scope>NUCLEOTIDE SEQUENCE [LARGE SCALE GENOMIC DNA]</scope>
    <source>
        <strain evidence="7 8">SK50-23</strain>
    </source>
</reference>
<dbReference type="Proteomes" id="UP000682843">
    <property type="component" value="Chromosome"/>
</dbReference>
<comment type="catalytic activity">
    <reaction evidence="5 6">
        <text>urate + O2 + H2O = 5-hydroxyisourate + H2O2</text>
        <dbReference type="Rhea" id="RHEA:21368"/>
        <dbReference type="ChEBI" id="CHEBI:15377"/>
        <dbReference type="ChEBI" id="CHEBI:15379"/>
        <dbReference type="ChEBI" id="CHEBI:16240"/>
        <dbReference type="ChEBI" id="CHEBI:17775"/>
        <dbReference type="ChEBI" id="CHEBI:18072"/>
        <dbReference type="EC" id="1.7.3.3"/>
    </reaction>
</comment>
<dbReference type="PRINTS" id="PR00093">
    <property type="entry name" value="URICASE"/>
</dbReference>
<comment type="function">
    <text evidence="5 6">Catalyzes the oxidation of uric acid to 5-hydroxyisourate, which is further processed to form (S)-allantoin.</text>
</comment>
<keyword evidence="4 5" id="KW-0560">Oxidoreductase</keyword>
<keyword evidence="3 5" id="KW-0659">Purine metabolism</keyword>
<dbReference type="PANTHER" id="PTHR42874">
    <property type="entry name" value="URICASE"/>
    <property type="match status" value="1"/>
</dbReference>
<evidence type="ECO:0000256" key="1">
    <source>
        <dbReference type="ARBA" id="ARBA00004831"/>
    </source>
</evidence>
<dbReference type="EMBL" id="CP036498">
    <property type="protein sequence ID" value="QUS41046.1"/>
    <property type="molecule type" value="Genomic_DNA"/>
</dbReference>
<dbReference type="InterPro" id="IPR002042">
    <property type="entry name" value="Uricase"/>
</dbReference>
<proteinExistence type="inferred from homology"/>
<evidence type="ECO:0000256" key="3">
    <source>
        <dbReference type="ARBA" id="ARBA00022631"/>
    </source>
</evidence>
<dbReference type="Pfam" id="PF01014">
    <property type="entry name" value="Uricase"/>
    <property type="match status" value="2"/>
</dbReference>
<comment type="similarity">
    <text evidence="2 5 6">Belongs to the uricase family.</text>
</comment>
<evidence type="ECO:0000313" key="8">
    <source>
        <dbReference type="Proteomes" id="UP000682843"/>
    </source>
</evidence>
<dbReference type="EC" id="1.7.3.3" evidence="5 6"/>
<evidence type="ECO:0000256" key="6">
    <source>
        <dbReference type="RuleBase" id="RU004455"/>
    </source>
</evidence>
<protein>
    <recommendedName>
        <fullName evidence="5 6">Uricase</fullName>
        <ecNumber evidence="5 6">1.7.3.3</ecNumber>
    </recommendedName>
    <alternativeName>
        <fullName evidence="5">Urate oxidase</fullName>
    </alternativeName>
</protein>
<dbReference type="Gene3D" id="3.10.270.10">
    <property type="entry name" value="Urate Oxidase"/>
    <property type="match status" value="1"/>
</dbReference>
<keyword evidence="8" id="KW-1185">Reference proteome</keyword>
<evidence type="ECO:0000313" key="7">
    <source>
        <dbReference type="EMBL" id="QUS41046.1"/>
    </source>
</evidence>
<name>A0ABX8ACM0_9BRAD</name>
<dbReference type="NCBIfam" id="TIGR03383">
    <property type="entry name" value="urate_oxi"/>
    <property type="match status" value="1"/>
</dbReference>
<dbReference type="PIRSF" id="PIRSF000241">
    <property type="entry name" value="Urate_oxidase"/>
    <property type="match status" value="1"/>
</dbReference>
<dbReference type="PANTHER" id="PTHR42874:SF1">
    <property type="entry name" value="URICASE"/>
    <property type="match status" value="1"/>
</dbReference>